<dbReference type="FunFam" id="3.90.105.20:FF:000003">
    <property type="entry name" value="Ribosome assembly factor mrt4"/>
    <property type="match status" value="1"/>
</dbReference>
<name>A0A0L6VFV7_9BASI</name>
<dbReference type="CDD" id="cd05796">
    <property type="entry name" value="Ribosomal_P0_like"/>
    <property type="match status" value="1"/>
</dbReference>
<dbReference type="VEuPathDB" id="FungiDB:VP01_1689g3"/>
<dbReference type="Gene3D" id="3.90.105.20">
    <property type="match status" value="1"/>
</dbReference>
<comment type="similarity">
    <text evidence="2 6">Belongs to the universal ribosomal protein uL10 family.</text>
</comment>
<dbReference type="InterPro" id="IPR043141">
    <property type="entry name" value="Ribosomal_uL10-like_sf"/>
</dbReference>
<evidence type="ECO:0000256" key="6">
    <source>
        <dbReference type="RuleBase" id="RU364039"/>
    </source>
</evidence>
<dbReference type="InterPro" id="IPR033867">
    <property type="entry name" value="Mrt4"/>
</dbReference>
<evidence type="ECO:0000256" key="2">
    <source>
        <dbReference type="ARBA" id="ARBA00008889"/>
    </source>
</evidence>
<dbReference type="Gene3D" id="3.30.70.1730">
    <property type="match status" value="1"/>
</dbReference>
<keyword evidence="5 6" id="KW-0539">Nucleus</keyword>
<dbReference type="GO" id="GO:0005730">
    <property type="term" value="C:nucleolus"/>
    <property type="evidence" value="ECO:0007669"/>
    <property type="project" value="UniProtKB-SubCell"/>
</dbReference>
<evidence type="ECO:0000259" key="7">
    <source>
        <dbReference type="Pfam" id="PF17777"/>
    </source>
</evidence>
<keyword evidence="9" id="KW-1185">Reference proteome</keyword>
<dbReference type="OrthoDB" id="10262308at2759"/>
<evidence type="ECO:0000313" key="9">
    <source>
        <dbReference type="Proteomes" id="UP000037035"/>
    </source>
</evidence>
<evidence type="ECO:0000256" key="5">
    <source>
        <dbReference type="ARBA" id="ARBA00023242"/>
    </source>
</evidence>
<comment type="caution">
    <text evidence="8">The sequence shown here is derived from an EMBL/GenBank/DDBJ whole genome shotgun (WGS) entry which is preliminary data.</text>
</comment>
<dbReference type="STRING" id="27349.A0A0L6VFV7"/>
<organism evidence="8 9">
    <name type="scientific">Puccinia sorghi</name>
    <dbReference type="NCBI Taxonomy" id="27349"/>
    <lineage>
        <taxon>Eukaryota</taxon>
        <taxon>Fungi</taxon>
        <taxon>Dikarya</taxon>
        <taxon>Basidiomycota</taxon>
        <taxon>Pucciniomycotina</taxon>
        <taxon>Pucciniomycetes</taxon>
        <taxon>Pucciniales</taxon>
        <taxon>Pucciniaceae</taxon>
        <taxon>Puccinia</taxon>
    </lineage>
</organism>
<dbReference type="InterPro" id="IPR001790">
    <property type="entry name" value="Ribosomal_uL10"/>
</dbReference>
<gene>
    <name evidence="8" type="ORF">VP01_1689g3</name>
</gene>
<reference evidence="8 9" key="1">
    <citation type="submission" date="2015-08" db="EMBL/GenBank/DDBJ databases">
        <title>Next Generation Sequencing and Analysis of the Genome of Puccinia sorghi L Schw, the Causal Agent of Maize Common Rust.</title>
        <authorList>
            <person name="Rochi L."/>
            <person name="Burguener G."/>
            <person name="Darino M."/>
            <person name="Turjanski A."/>
            <person name="Kreff E."/>
            <person name="Dieguez M.J."/>
            <person name="Sacco F."/>
        </authorList>
    </citation>
    <scope>NUCLEOTIDE SEQUENCE [LARGE SCALE GENOMIC DNA]</scope>
    <source>
        <strain evidence="8 9">RO10H11247</strain>
    </source>
</reference>
<dbReference type="GO" id="GO:0000027">
    <property type="term" value="P:ribosomal large subunit assembly"/>
    <property type="evidence" value="ECO:0007669"/>
    <property type="project" value="InterPro"/>
</dbReference>
<evidence type="ECO:0000256" key="1">
    <source>
        <dbReference type="ARBA" id="ARBA00004046"/>
    </source>
</evidence>
<sequence length="275" mass="30934">MPKSSGSIYFTERQTVVHLSKTSKKTREVKAKLIEQIKEASEKFQYVWLFTLDHVRTAYLQDIRSSWKPSRIIMGKNAVMRLGLGTEPEDEHMPGLGTIGKVQLHTHSKSKKLTTKKVLITCFHPFTFFFPNLQLLEGDTGLLFTDEPPKVVVEWFDDYVKADYARKGNLATETVELPAGPVMIKEINDDPSVAAGALEPHLRALGLPTTLQSRIPTLSSAHVVCKEGEKLDTNQAALLKTLGYQMAQFKLVLSHVWIKDRSKTFALDEIQGLIK</sequence>
<evidence type="ECO:0000256" key="4">
    <source>
        <dbReference type="ARBA" id="ARBA00022490"/>
    </source>
</evidence>
<comment type="subunit">
    <text evidence="3 6">Associates with the pre-60S ribosomal particle.</text>
</comment>
<accession>A0A0L6VFV7</accession>
<keyword evidence="4 6" id="KW-0963">Cytoplasm</keyword>
<dbReference type="AlphaFoldDB" id="A0A0L6VFV7"/>
<dbReference type="Proteomes" id="UP000037035">
    <property type="component" value="Unassembled WGS sequence"/>
</dbReference>
<dbReference type="PANTHER" id="PTHR45841:SF1">
    <property type="entry name" value="MRNA TURNOVER PROTEIN 4 HOMOLOG"/>
    <property type="match status" value="1"/>
</dbReference>
<comment type="subcellular location">
    <subcellularLocation>
        <location evidence="6">Cytoplasm</location>
    </subcellularLocation>
    <subcellularLocation>
        <location evidence="6">Nucleus</location>
        <location evidence="6">Nucleolus</location>
    </subcellularLocation>
</comment>
<dbReference type="GO" id="GO:0000956">
    <property type="term" value="P:nuclear-transcribed mRNA catabolic process"/>
    <property type="evidence" value="ECO:0007669"/>
    <property type="project" value="TreeGrafter"/>
</dbReference>
<dbReference type="SUPFAM" id="SSF160369">
    <property type="entry name" value="Ribosomal protein L10-like"/>
    <property type="match status" value="1"/>
</dbReference>
<comment type="function">
    <text evidence="1 6">Component of the ribosome assembly machinery. Nuclear paralog of the ribosomal protein P0, it binds pre-60S subunits at an early stage of assembly in the nucleolus, and is replaced by P0 in cytoplasmic pre-60S subunits and mature 80S ribosomes.</text>
</comment>
<dbReference type="GO" id="GO:0005737">
    <property type="term" value="C:cytoplasm"/>
    <property type="evidence" value="ECO:0007669"/>
    <property type="project" value="UniProtKB-SubCell"/>
</dbReference>
<proteinExistence type="inferred from homology"/>
<dbReference type="InterPro" id="IPR051742">
    <property type="entry name" value="Ribosome_Assembly_uL10"/>
</dbReference>
<dbReference type="PANTHER" id="PTHR45841">
    <property type="entry name" value="MRNA TURNOVER PROTEIN 4 MRTO4"/>
    <property type="match status" value="1"/>
</dbReference>
<dbReference type="Pfam" id="PF17777">
    <property type="entry name" value="RL10P_insert"/>
    <property type="match status" value="1"/>
</dbReference>
<dbReference type="GO" id="GO:0006364">
    <property type="term" value="P:rRNA processing"/>
    <property type="evidence" value="ECO:0007669"/>
    <property type="project" value="TreeGrafter"/>
</dbReference>
<feature type="domain" description="Large ribosomal subunit protein uL10-like insertion" evidence="7">
    <location>
        <begin position="165"/>
        <end position="243"/>
    </location>
</feature>
<evidence type="ECO:0000256" key="3">
    <source>
        <dbReference type="ARBA" id="ARBA00011117"/>
    </source>
</evidence>
<dbReference type="GO" id="GO:0003723">
    <property type="term" value="F:RNA binding"/>
    <property type="evidence" value="ECO:0007669"/>
    <property type="project" value="TreeGrafter"/>
</dbReference>
<dbReference type="EMBL" id="LAVV01006491">
    <property type="protein sequence ID" value="KNZ59643.1"/>
    <property type="molecule type" value="Genomic_DNA"/>
</dbReference>
<keyword evidence="6" id="KW-0690">Ribosome biogenesis</keyword>
<protein>
    <recommendedName>
        <fullName evidence="6">Ribosome assembly factor mrt4</fullName>
    </recommendedName>
</protein>
<dbReference type="GO" id="GO:0030687">
    <property type="term" value="C:preribosome, large subunit precursor"/>
    <property type="evidence" value="ECO:0007669"/>
    <property type="project" value="TreeGrafter"/>
</dbReference>
<evidence type="ECO:0000313" key="8">
    <source>
        <dbReference type="EMBL" id="KNZ59643.1"/>
    </source>
</evidence>
<dbReference type="InterPro" id="IPR043164">
    <property type="entry name" value="Ribosomal_uL10-like_insert_sf"/>
</dbReference>
<dbReference type="Pfam" id="PF00466">
    <property type="entry name" value="Ribosomal_L10"/>
    <property type="match status" value="1"/>
</dbReference>
<dbReference type="InterPro" id="IPR040637">
    <property type="entry name" value="Ribosomal_uL10-like_insert"/>
</dbReference>